<evidence type="ECO:0000313" key="1">
    <source>
        <dbReference type="EMBL" id="KAF1753770.1"/>
    </source>
</evidence>
<accession>A0A6A5GF79</accession>
<sequence>MLLSGVVAAKSPSVPVHSRSISVIPSRSSSVMEALMAIGGSSTACKLRDDVRLKYGDVVVFNGDVVVATSNSTLAVSEAHDHVAFEPSTHTVHASDDPTSFRLDMIYQKWAESAEDVSSLQPSFDDVDAVEQPMAQNVVPPTLQKGVAGFQKQKTSLSIRVETSEDC</sequence>
<proteinExistence type="predicted"/>
<dbReference type="RefSeq" id="XP_053582422.1">
    <property type="nucleotide sequence ID" value="XM_053733509.1"/>
</dbReference>
<gene>
    <name evidence="1" type="ORF">GCK72_020327</name>
</gene>
<organism evidence="1 2">
    <name type="scientific">Caenorhabditis remanei</name>
    <name type="common">Caenorhabditis vulgaris</name>
    <dbReference type="NCBI Taxonomy" id="31234"/>
    <lineage>
        <taxon>Eukaryota</taxon>
        <taxon>Metazoa</taxon>
        <taxon>Ecdysozoa</taxon>
        <taxon>Nematoda</taxon>
        <taxon>Chromadorea</taxon>
        <taxon>Rhabditida</taxon>
        <taxon>Rhabditina</taxon>
        <taxon>Rhabditomorpha</taxon>
        <taxon>Rhabditoidea</taxon>
        <taxon>Rhabditidae</taxon>
        <taxon>Peloderinae</taxon>
        <taxon>Caenorhabditis</taxon>
    </lineage>
</organism>
<dbReference type="EMBL" id="WUAV01000005">
    <property type="protein sequence ID" value="KAF1753770.1"/>
    <property type="molecule type" value="Genomic_DNA"/>
</dbReference>
<dbReference type="AlphaFoldDB" id="A0A6A5GF79"/>
<dbReference type="Proteomes" id="UP000483820">
    <property type="component" value="Chromosome V"/>
</dbReference>
<dbReference type="KEGG" id="crq:GCK72_020327"/>
<dbReference type="CTD" id="78776905"/>
<evidence type="ECO:0000313" key="2">
    <source>
        <dbReference type="Proteomes" id="UP000483820"/>
    </source>
</evidence>
<reference evidence="1 2" key="1">
    <citation type="submission" date="2019-12" db="EMBL/GenBank/DDBJ databases">
        <title>Chromosome-level assembly of the Caenorhabditis remanei genome.</title>
        <authorList>
            <person name="Teterina A.A."/>
            <person name="Willis J.H."/>
            <person name="Phillips P.C."/>
        </authorList>
    </citation>
    <scope>NUCLEOTIDE SEQUENCE [LARGE SCALE GENOMIC DNA]</scope>
    <source>
        <strain evidence="1 2">PX506</strain>
        <tissue evidence="1">Whole organism</tissue>
    </source>
</reference>
<protein>
    <submittedName>
        <fullName evidence="1">Uncharacterized protein</fullName>
    </submittedName>
</protein>
<name>A0A6A5GF79_CAERE</name>
<dbReference type="GeneID" id="78776905"/>
<comment type="caution">
    <text evidence="1">The sequence shown here is derived from an EMBL/GenBank/DDBJ whole genome shotgun (WGS) entry which is preliminary data.</text>
</comment>